<keyword evidence="7 12" id="KW-0479">Metal-binding</keyword>
<dbReference type="EC" id="2.7.1.180" evidence="3 12"/>
<dbReference type="PIRSF" id="PIRSF006268">
    <property type="entry name" value="ApbE"/>
    <property type="match status" value="1"/>
</dbReference>
<keyword evidence="8 12" id="KW-0274">FAD</keyword>
<evidence type="ECO:0000256" key="6">
    <source>
        <dbReference type="ARBA" id="ARBA00022679"/>
    </source>
</evidence>
<dbReference type="InterPro" id="IPR024932">
    <property type="entry name" value="ApbE"/>
</dbReference>
<comment type="similarity">
    <text evidence="2 12">Belongs to the ApbE family.</text>
</comment>
<evidence type="ECO:0000256" key="11">
    <source>
        <dbReference type="ARBA" id="ARBA00048540"/>
    </source>
</evidence>
<dbReference type="PANTHER" id="PTHR30040">
    <property type="entry name" value="THIAMINE BIOSYNTHESIS LIPOPROTEIN APBE"/>
    <property type="match status" value="1"/>
</dbReference>
<keyword evidence="9 12" id="KW-0460">Magnesium</keyword>
<evidence type="ECO:0000256" key="10">
    <source>
        <dbReference type="ARBA" id="ARBA00031306"/>
    </source>
</evidence>
<comment type="catalytic activity">
    <reaction evidence="11 12">
        <text>L-threonyl-[protein] + FAD = FMN-L-threonyl-[protein] + AMP + H(+)</text>
        <dbReference type="Rhea" id="RHEA:36847"/>
        <dbReference type="Rhea" id="RHEA-COMP:11060"/>
        <dbReference type="Rhea" id="RHEA-COMP:11061"/>
        <dbReference type="ChEBI" id="CHEBI:15378"/>
        <dbReference type="ChEBI" id="CHEBI:30013"/>
        <dbReference type="ChEBI" id="CHEBI:57692"/>
        <dbReference type="ChEBI" id="CHEBI:74257"/>
        <dbReference type="ChEBI" id="CHEBI:456215"/>
        <dbReference type="EC" id="2.7.1.180"/>
    </reaction>
</comment>
<dbReference type="Pfam" id="PF02424">
    <property type="entry name" value="ApbE"/>
    <property type="match status" value="1"/>
</dbReference>
<name>A0ABY6GXB9_9GAMM</name>
<dbReference type="GO" id="GO:0016740">
    <property type="term" value="F:transferase activity"/>
    <property type="evidence" value="ECO:0007669"/>
    <property type="project" value="UniProtKB-KW"/>
</dbReference>
<keyword evidence="6 12" id="KW-0808">Transferase</keyword>
<dbReference type="EMBL" id="CP103300">
    <property type="protein sequence ID" value="UYM17429.1"/>
    <property type="molecule type" value="Genomic_DNA"/>
</dbReference>
<evidence type="ECO:0000256" key="5">
    <source>
        <dbReference type="ARBA" id="ARBA00022630"/>
    </source>
</evidence>
<evidence type="ECO:0000256" key="3">
    <source>
        <dbReference type="ARBA" id="ARBA00011955"/>
    </source>
</evidence>
<evidence type="ECO:0000256" key="12">
    <source>
        <dbReference type="PIRNR" id="PIRNR006268"/>
    </source>
</evidence>
<comment type="cofactor">
    <cofactor evidence="1">
        <name>Mg(2+)</name>
        <dbReference type="ChEBI" id="CHEBI:18420"/>
    </cofactor>
</comment>
<evidence type="ECO:0000256" key="7">
    <source>
        <dbReference type="ARBA" id="ARBA00022723"/>
    </source>
</evidence>
<gene>
    <name evidence="13" type="ORF">NX720_05780</name>
</gene>
<dbReference type="PANTHER" id="PTHR30040:SF2">
    <property type="entry name" value="FAD:PROTEIN FMN TRANSFERASE"/>
    <property type="match status" value="1"/>
</dbReference>
<proteinExistence type="inferred from homology"/>
<evidence type="ECO:0000256" key="8">
    <source>
        <dbReference type="ARBA" id="ARBA00022827"/>
    </source>
</evidence>
<sequence length="327" mass="36096">MKRYQTRFQMMGTFIDLVLYHPEGEQLIKEAYLRLSHYAQRFTVNQPDSELMRVNKNAGVKPVVVQPDLFQLIKTARAMSVDTNNVFNIAIGPLVKTWRIGFKEARVPGREEISAKLPLADPQNIILNEQEQSVYLGLPDMEIDLGAVAKGYFADQIKRQLVRAGVQHGFINLGGNVLTIGHSPDNASQAWNVGIQNPLSDRGVISRVVALNDASMVTSGINERFFYANGQRYHHLLNTRTGMPVVTDIASVTIISRDSVAGDIWSTAGFLPSVSDAVACLNQQTDIEAVVISKQGETHVTQGLVDDGRNVFVRPEKPVLRGRGNCG</sequence>
<evidence type="ECO:0000256" key="9">
    <source>
        <dbReference type="ARBA" id="ARBA00022842"/>
    </source>
</evidence>
<keyword evidence="5 12" id="KW-0285">Flavoprotein</keyword>
<dbReference type="Gene3D" id="3.10.520.10">
    <property type="entry name" value="ApbE-like domains"/>
    <property type="match status" value="1"/>
</dbReference>
<dbReference type="SUPFAM" id="SSF143631">
    <property type="entry name" value="ApbE-like"/>
    <property type="match status" value="1"/>
</dbReference>
<keyword evidence="14" id="KW-1185">Reference proteome</keyword>
<dbReference type="RefSeq" id="WP_262600006.1">
    <property type="nucleotide sequence ID" value="NZ_CP103300.1"/>
</dbReference>
<dbReference type="InterPro" id="IPR003374">
    <property type="entry name" value="ApbE-like_sf"/>
</dbReference>
<reference evidence="13" key="1">
    <citation type="submission" date="2022-10" db="EMBL/GenBank/DDBJ databases">
        <title>Completed Genome Sequence of two octocoral isolated bacterium, Endozoicomonas euniceicola EF212T and Endozoicomonas gorgoniicola PS125T.</title>
        <authorList>
            <person name="Chiou Y.-J."/>
            <person name="Chen Y.-H."/>
        </authorList>
    </citation>
    <scope>NUCLEOTIDE SEQUENCE</scope>
    <source>
        <strain evidence="13">EF212</strain>
    </source>
</reference>
<accession>A0ABY6GXB9</accession>
<protein>
    <recommendedName>
        <fullName evidence="4 12">FAD:protein FMN transferase</fullName>
        <ecNumber evidence="3 12">2.7.1.180</ecNumber>
    </recommendedName>
    <alternativeName>
        <fullName evidence="10 12">Flavin transferase</fullName>
    </alternativeName>
</protein>
<evidence type="ECO:0000256" key="1">
    <source>
        <dbReference type="ARBA" id="ARBA00001946"/>
    </source>
</evidence>
<evidence type="ECO:0000313" key="14">
    <source>
        <dbReference type="Proteomes" id="UP001163255"/>
    </source>
</evidence>
<evidence type="ECO:0000256" key="2">
    <source>
        <dbReference type="ARBA" id="ARBA00008282"/>
    </source>
</evidence>
<evidence type="ECO:0000256" key="4">
    <source>
        <dbReference type="ARBA" id="ARBA00016337"/>
    </source>
</evidence>
<organism evidence="13 14">
    <name type="scientific">Endozoicomonas euniceicola</name>
    <dbReference type="NCBI Taxonomy" id="1234143"/>
    <lineage>
        <taxon>Bacteria</taxon>
        <taxon>Pseudomonadati</taxon>
        <taxon>Pseudomonadota</taxon>
        <taxon>Gammaproteobacteria</taxon>
        <taxon>Oceanospirillales</taxon>
        <taxon>Endozoicomonadaceae</taxon>
        <taxon>Endozoicomonas</taxon>
    </lineage>
</organism>
<evidence type="ECO:0000313" key="13">
    <source>
        <dbReference type="EMBL" id="UYM17429.1"/>
    </source>
</evidence>
<dbReference type="Proteomes" id="UP001163255">
    <property type="component" value="Chromosome"/>
</dbReference>